<feature type="chain" id="PRO_5015635844" evidence="1">
    <location>
        <begin position="21"/>
        <end position="464"/>
    </location>
</feature>
<name>A0A2S6BVY8_9PEZI</name>
<accession>A0A2S6BVY8</accession>
<dbReference type="AlphaFoldDB" id="A0A2S6BVY8"/>
<gene>
    <name evidence="2" type="ORF">CBER1_08827</name>
</gene>
<dbReference type="Proteomes" id="UP000237631">
    <property type="component" value="Unassembled WGS sequence"/>
</dbReference>
<reference evidence="3" key="1">
    <citation type="journal article" date="2017" name="bioRxiv">
        <title>Conservation of a gene cluster reveals novel cercosporin biosynthetic mechanisms and extends production to the genus Colletotrichum.</title>
        <authorList>
            <person name="de Jonge R."/>
            <person name="Ebert M.K."/>
            <person name="Huitt-Roehl C.R."/>
            <person name="Pal P."/>
            <person name="Suttle J.C."/>
            <person name="Spanner R.E."/>
            <person name="Neubauer J.D."/>
            <person name="Jurick W.M.II."/>
            <person name="Stott K.A."/>
            <person name="Secor G.A."/>
            <person name="Thomma B.P.H.J."/>
            <person name="Van de Peer Y."/>
            <person name="Townsend C.A."/>
            <person name="Bolton M.D."/>
        </authorList>
    </citation>
    <scope>NUCLEOTIDE SEQUENCE [LARGE SCALE GENOMIC DNA]</scope>
    <source>
        <strain evidence="3">CBS538.71</strain>
    </source>
</reference>
<evidence type="ECO:0000313" key="3">
    <source>
        <dbReference type="Proteomes" id="UP000237631"/>
    </source>
</evidence>
<organism evidence="2 3">
    <name type="scientific">Cercospora berteroae</name>
    <dbReference type="NCBI Taxonomy" id="357750"/>
    <lineage>
        <taxon>Eukaryota</taxon>
        <taxon>Fungi</taxon>
        <taxon>Dikarya</taxon>
        <taxon>Ascomycota</taxon>
        <taxon>Pezizomycotina</taxon>
        <taxon>Dothideomycetes</taxon>
        <taxon>Dothideomycetidae</taxon>
        <taxon>Mycosphaerellales</taxon>
        <taxon>Mycosphaerellaceae</taxon>
        <taxon>Cercospora</taxon>
    </lineage>
</organism>
<dbReference type="SUPFAM" id="SSF51445">
    <property type="entry name" value="(Trans)glycosidases"/>
    <property type="match status" value="1"/>
</dbReference>
<keyword evidence="1" id="KW-0732">Signal</keyword>
<feature type="signal peptide" evidence="1">
    <location>
        <begin position="1"/>
        <end position="20"/>
    </location>
</feature>
<dbReference type="STRING" id="357750.A0A2S6BVY8"/>
<dbReference type="OrthoDB" id="442731at2759"/>
<dbReference type="EMBL" id="PNEN01001745">
    <property type="protein sequence ID" value="PPJ51646.1"/>
    <property type="molecule type" value="Genomic_DNA"/>
</dbReference>
<protein>
    <submittedName>
        <fullName evidence="2">Uncharacterized protein</fullName>
    </submittedName>
</protein>
<proteinExistence type="predicted"/>
<evidence type="ECO:0000313" key="2">
    <source>
        <dbReference type="EMBL" id="PPJ51646.1"/>
    </source>
</evidence>
<dbReference type="PANTHER" id="PTHR31263:SF0">
    <property type="entry name" value="CELLULASE FAMILY PROTEIN (AFU_ORTHOLOGUE AFUA_5G14560)"/>
    <property type="match status" value="1"/>
</dbReference>
<sequence length="464" mass="52062">MKRSQWFPTLLSVLSSLTFALPSSIDPRAAAWPDTPFTVSGRDIISASGTKVRFAGVNWPGAADTMLPEGFQHNSIANIVSFIKSLNMNVVRLTYAIETIDDIFSNSPDQSLEKTLTRALGEANGEKVLEQVLKNNPGFTKDTTRLQVFDTVAAELAKQKIWVHLDNHVSKAKWCCGSDGNGWFGDLFFDVAKWERGLGYMANHAKSWTGLTSMSLRNELREPHSIAAQRYTWNTWINNVIPAANGIHSNNSAPLIFFSGQNYDTDDTYFIQRQTWHGATFKPESYAFKNKIVYEMHNYQNGAKNCNRILPDLYNYAYCAMNATDSKCPNHGPVVMSEFGFDQNDGSLGRAYAQCIKKFIREQPGGPGGWMMWTLSGSDYIRSGKQETEDPWGLLNKDWSGWRNSPVIKYYVKPFVQATLGWKLVEVKRSSRDDTLVLKLPTILMCSVEIAMQGLLTPSRGKPA</sequence>
<dbReference type="Gene3D" id="3.20.20.80">
    <property type="entry name" value="Glycosidases"/>
    <property type="match status" value="1"/>
</dbReference>
<comment type="caution">
    <text evidence="2">The sequence shown here is derived from an EMBL/GenBank/DDBJ whole genome shotgun (WGS) entry which is preliminary data.</text>
</comment>
<evidence type="ECO:0000256" key="1">
    <source>
        <dbReference type="SAM" id="SignalP"/>
    </source>
</evidence>
<keyword evidence="3" id="KW-1185">Reference proteome</keyword>
<dbReference type="PANTHER" id="PTHR31263">
    <property type="entry name" value="CELLULASE FAMILY PROTEIN (AFU_ORTHOLOGUE AFUA_5G14560)"/>
    <property type="match status" value="1"/>
</dbReference>
<dbReference type="InterPro" id="IPR017853">
    <property type="entry name" value="GH"/>
</dbReference>